<dbReference type="RefSeq" id="WP_404593224.1">
    <property type="nucleotide sequence ID" value="NZ_JBIYEW010000003.1"/>
</dbReference>
<dbReference type="SUPFAM" id="SSF55594">
    <property type="entry name" value="HPr-like"/>
    <property type="match status" value="1"/>
</dbReference>
<dbReference type="CDD" id="cd00367">
    <property type="entry name" value="PTS-HPr_like"/>
    <property type="match status" value="1"/>
</dbReference>
<name>A0ABW8MZS9_9MICC</name>
<gene>
    <name evidence="10" type="ORF">ABIA52_000141</name>
</gene>
<feature type="domain" description="PTS EIIA type-4" evidence="8">
    <location>
        <begin position="2"/>
        <end position="132"/>
    </location>
</feature>
<accession>A0ABW8MZS9</accession>
<dbReference type="Gene3D" id="3.30.1340.10">
    <property type="entry name" value="HPr-like"/>
    <property type="match status" value="1"/>
</dbReference>
<sequence length="232" mass="22850">MTVGIVVVSHSSKIAEGAVELAAQMAPDVDLVAAGGTDDDRIGTSLEKVLAAVEQSLVDSGGDGVVVLTDLGSAVMTAESAMEFASNPDAVQLADAPLVEGLVAAAVAAQGGASVDDVRKAAEAVSFGPAAGPGRGDDQADADGLVVPDASGDFELINPLGMHARPAAKIAGGLSGLDAEVTVNGADGMSIMALMALAAGQGSSLHVEARGKDASKAVEYVGRLVKEGFGEL</sequence>
<dbReference type="PANTHER" id="PTHR38594:SF1">
    <property type="entry name" value="PEP-DEPENDENT DIHYDROXYACETONE KINASE, PHOSPHORYL DONOR SUBUNIT DHAM"/>
    <property type="match status" value="1"/>
</dbReference>
<protein>
    <recommendedName>
        <fullName evidence="5">Phosphocarrier protein HPr</fullName>
        <ecNumber evidence="4">2.7.1.121</ecNumber>
    </recommendedName>
</protein>
<dbReference type="InterPro" id="IPR012844">
    <property type="entry name" value="DhaM_N"/>
</dbReference>
<dbReference type="NCBIfam" id="TIGR02364">
    <property type="entry name" value="dha_pts"/>
    <property type="match status" value="1"/>
</dbReference>
<comment type="subunit">
    <text evidence="7">Homodimer. The dihydroxyacetone kinase complex is composed of a homodimer of DhaM, a homodimer of DhaK and the subunit DhaL.</text>
</comment>
<comment type="catalytic activity">
    <reaction evidence="1">
        <text>dihydroxyacetone + phosphoenolpyruvate = dihydroxyacetone phosphate + pyruvate</text>
        <dbReference type="Rhea" id="RHEA:18381"/>
        <dbReference type="ChEBI" id="CHEBI:15361"/>
        <dbReference type="ChEBI" id="CHEBI:16016"/>
        <dbReference type="ChEBI" id="CHEBI:57642"/>
        <dbReference type="ChEBI" id="CHEBI:58702"/>
        <dbReference type="EC" id="2.7.1.121"/>
    </reaction>
</comment>
<evidence type="ECO:0000256" key="2">
    <source>
        <dbReference type="ARBA" id="ARBA00002788"/>
    </source>
</evidence>
<dbReference type="EC" id="2.7.1.121" evidence="4"/>
<dbReference type="EMBL" id="JBIYEW010000003">
    <property type="protein sequence ID" value="MFK4637252.1"/>
    <property type="molecule type" value="Genomic_DNA"/>
</dbReference>
<dbReference type="SUPFAM" id="SSF53062">
    <property type="entry name" value="PTS system fructose IIA component-like"/>
    <property type="match status" value="1"/>
</dbReference>
<keyword evidence="11" id="KW-1185">Reference proteome</keyword>
<dbReference type="InterPro" id="IPR004701">
    <property type="entry name" value="PTS_EIIA_man-typ"/>
</dbReference>
<comment type="function">
    <text evidence="3">General (non sugar-specific) component of the phosphoenolpyruvate-dependent sugar phosphotransferase system (sugar PTS). This major carbohydrate active-transport system catalyzes the phosphorylation of incoming sugar substrates concomitantly with their translocation across the cell membrane. The phosphoryl group from phosphoenolpyruvate (PEP) is transferred to the phosphoryl carrier protein HPr by enzyme I. Phospho-HPr then transfers it to the PTS EIIA domain.</text>
</comment>
<dbReference type="PROSITE" id="PS00369">
    <property type="entry name" value="PTS_HPR_HIS"/>
    <property type="match status" value="1"/>
</dbReference>
<dbReference type="InterPro" id="IPR039643">
    <property type="entry name" value="DhaM"/>
</dbReference>
<dbReference type="GO" id="GO:0047324">
    <property type="term" value="F:phosphoenolpyruvate-glycerone phosphotransferase activity"/>
    <property type="evidence" value="ECO:0007669"/>
    <property type="project" value="UniProtKB-EC"/>
</dbReference>
<evidence type="ECO:0000256" key="6">
    <source>
        <dbReference type="ARBA" id="ARBA00022679"/>
    </source>
</evidence>
<evidence type="ECO:0000313" key="10">
    <source>
        <dbReference type="EMBL" id="MFK4637252.1"/>
    </source>
</evidence>
<evidence type="ECO:0000313" key="11">
    <source>
        <dbReference type="Proteomes" id="UP001620520"/>
    </source>
</evidence>
<dbReference type="Pfam" id="PF00381">
    <property type="entry name" value="PTS-HPr"/>
    <property type="match status" value="1"/>
</dbReference>
<dbReference type="PROSITE" id="PS51350">
    <property type="entry name" value="PTS_HPR_DOM"/>
    <property type="match status" value="1"/>
</dbReference>
<evidence type="ECO:0000259" key="9">
    <source>
        <dbReference type="PROSITE" id="PS51350"/>
    </source>
</evidence>
<comment type="caution">
    <text evidence="10">The sequence shown here is derived from an EMBL/GenBank/DDBJ whole genome shotgun (WGS) entry which is preliminary data.</text>
</comment>
<comment type="function">
    <text evidence="2">Component of the dihydroxyacetone kinase complex, which is responsible for the phosphoenolpyruvate (PEP)-dependent phosphorylation of dihydroxyacetone. DhaM serves as the phosphoryl donor. Is phosphorylated by phosphoenolpyruvate in an EI- and HPr-dependent reaction, and a phosphorelay system on histidine residues finally leads to phosphoryl transfer to DhaL and dihydroxyacetone.</text>
</comment>
<dbReference type="Pfam" id="PF03610">
    <property type="entry name" value="EIIA-man"/>
    <property type="match status" value="1"/>
</dbReference>
<dbReference type="PRINTS" id="PR00107">
    <property type="entry name" value="PHOSPHOCPHPR"/>
</dbReference>
<dbReference type="InterPro" id="IPR035895">
    <property type="entry name" value="HPr-like_sf"/>
</dbReference>
<dbReference type="Proteomes" id="UP001620520">
    <property type="component" value="Unassembled WGS sequence"/>
</dbReference>
<dbReference type="Gene3D" id="3.40.50.510">
    <property type="entry name" value="Phosphotransferase system, mannose-type IIA component"/>
    <property type="match status" value="1"/>
</dbReference>
<feature type="domain" description="HPr" evidence="9">
    <location>
        <begin position="149"/>
        <end position="232"/>
    </location>
</feature>
<dbReference type="InterPro" id="IPR000032">
    <property type="entry name" value="HPr-like"/>
</dbReference>
<dbReference type="NCBIfam" id="TIGR01003">
    <property type="entry name" value="PTS_HPr_family"/>
    <property type="match status" value="1"/>
</dbReference>
<evidence type="ECO:0000256" key="3">
    <source>
        <dbReference type="ARBA" id="ARBA00003681"/>
    </source>
</evidence>
<dbReference type="PANTHER" id="PTHR38594">
    <property type="entry name" value="PEP-DEPENDENT DIHYDROXYACETONE KINASE, PHOSPHORYL DONOR SUBUNIT DHAM"/>
    <property type="match status" value="1"/>
</dbReference>
<evidence type="ECO:0000256" key="7">
    <source>
        <dbReference type="ARBA" id="ARBA00046577"/>
    </source>
</evidence>
<organism evidence="10 11">
    <name type="scientific">Paenarthrobacter histidinolovorans</name>
    <dbReference type="NCBI Taxonomy" id="43664"/>
    <lineage>
        <taxon>Bacteria</taxon>
        <taxon>Bacillati</taxon>
        <taxon>Actinomycetota</taxon>
        <taxon>Actinomycetes</taxon>
        <taxon>Micrococcales</taxon>
        <taxon>Micrococcaceae</taxon>
        <taxon>Paenarthrobacter</taxon>
    </lineage>
</organism>
<keyword evidence="6 10" id="KW-0808">Transferase</keyword>
<dbReference type="InterPro" id="IPR036662">
    <property type="entry name" value="PTS_EIIA_man-typ_sf"/>
</dbReference>
<proteinExistence type="predicted"/>
<evidence type="ECO:0000259" key="8">
    <source>
        <dbReference type="PROSITE" id="PS51096"/>
    </source>
</evidence>
<dbReference type="PROSITE" id="PS51096">
    <property type="entry name" value="PTS_EIIA_TYPE_4"/>
    <property type="match status" value="1"/>
</dbReference>
<evidence type="ECO:0000256" key="1">
    <source>
        <dbReference type="ARBA" id="ARBA00001113"/>
    </source>
</evidence>
<reference evidence="10 11" key="1">
    <citation type="submission" date="2024-10" db="EMBL/GenBank/DDBJ databases">
        <title>Novel secondary metabolite-producing bacteria for plant disease control.</title>
        <authorList>
            <person name="Chevrette M."/>
        </authorList>
    </citation>
    <scope>NUCLEOTIDE SEQUENCE [LARGE SCALE GENOMIC DNA]</scope>
    <source>
        <strain evidence="10 11">J30 TE3557</strain>
    </source>
</reference>
<evidence type="ECO:0000256" key="4">
    <source>
        <dbReference type="ARBA" id="ARBA00012095"/>
    </source>
</evidence>
<dbReference type="InterPro" id="IPR001020">
    <property type="entry name" value="PTS_HPr_His_P_site"/>
</dbReference>
<evidence type="ECO:0000256" key="5">
    <source>
        <dbReference type="ARBA" id="ARBA00020422"/>
    </source>
</evidence>